<dbReference type="CDD" id="cd00882">
    <property type="entry name" value="Ras_like_GTPase"/>
    <property type="match status" value="1"/>
</dbReference>
<evidence type="ECO:0000313" key="5">
    <source>
        <dbReference type="EMBL" id="PKF31462.1"/>
    </source>
</evidence>
<dbReference type="PANTHER" id="PTHR42708:SF1">
    <property type="entry name" value="GLIDING MOTILITY PROTEIN MGLA"/>
    <property type="match status" value="1"/>
</dbReference>
<evidence type="ECO:0000256" key="3">
    <source>
        <dbReference type="ARBA" id="ARBA00022801"/>
    </source>
</evidence>
<dbReference type="EMBL" id="PISJ01000021">
    <property type="protein sequence ID" value="PKF31462.1"/>
    <property type="molecule type" value="Genomic_DNA"/>
</dbReference>
<gene>
    <name evidence="5" type="ORF">CW311_18350</name>
</gene>
<dbReference type="GO" id="GO:0016787">
    <property type="term" value="F:hydrolase activity"/>
    <property type="evidence" value="ECO:0007669"/>
    <property type="project" value="UniProtKB-KW"/>
</dbReference>
<comment type="caution">
    <text evidence="5">The sequence shown here is derived from an EMBL/GenBank/DDBJ whole genome shotgun (WGS) entry which is preliminary data.</text>
</comment>
<protein>
    <submittedName>
        <fullName evidence="5">GTP-binding protein</fullName>
    </submittedName>
</protein>
<proteinExistence type="inferred from homology"/>
<evidence type="ECO:0000256" key="4">
    <source>
        <dbReference type="ARBA" id="ARBA00023134"/>
    </source>
</evidence>
<dbReference type="InterPro" id="IPR004130">
    <property type="entry name" value="Gpn"/>
</dbReference>
<dbReference type="PANTHER" id="PTHR42708">
    <property type="entry name" value="ATP/GTP-BINDING PROTEIN-RELATED"/>
    <property type="match status" value="1"/>
</dbReference>
<dbReference type="AlphaFoldDB" id="A0A2N0WAL2"/>
<dbReference type="SUPFAM" id="SSF52540">
    <property type="entry name" value="P-loop containing nucleoside triphosphate hydrolases"/>
    <property type="match status" value="1"/>
</dbReference>
<name>A0A2N0WAL2_9GAMM</name>
<comment type="similarity">
    <text evidence="1">Belongs to the GPN-loop GTPase family.</text>
</comment>
<sequence>MILHQNKIVFGGTMGSGKSTAIKALSEIEVLSTEALNTDTESHDKLLTTVGIDYGELTLDDGVKVGLYGTPGQDRFDFIWAVICKGAIGTIVMIDHAAENPLLDLEQYLQAFQPFGHNIVIAITHIDRMPERTLSMYRDWLAAKELNYPLFFIDARQQDDVLLLVETLIATIEVHYGLTH</sequence>
<reference evidence="5 6" key="1">
    <citation type="submission" date="2017-12" db="EMBL/GenBank/DDBJ databases">
        <title>Draft Genome sequences of multiple microbial strains isolated from spacecraft associated surfaces.</title>
        <authorList>
            <person name="Seuylemezian A."/>
            <person name="Vaishampayan P."/>
            <person name="Venkateswaran K."/>
        </authorList>
    </citation>
    <scope>NUCLEOTIDE SEQUENCE [LARGE SCALE GENOMIC DNA]</scope>
    <source>
        <strain evidence="5 6">2P01AA</strain>
    </source>
</reference>
<keyword evidence="4" id="KW-0342">GTP-binding</keyword>
<evidence type="ECO:0000256" key="2">
    <source>
        <dbReference type="ARBA" id="ARBA00022741"/>
    </source>
</evidence>
<dbReference type="InterPro" id="IPR027417">
    <property type="entry name" value="P-loop_NTPase"/>
</dbReference>
<dbReference type="RefSeq" id="WP_101237451.1">
    <property type="nucleotide sequence ID" value="NZ_PISJ01000021.1"/>
</dbReference>
<organism evidence="5 6">
    <name type="scientific">Acinetobacter proteolyticus</name>
    <dbReference type="NCBI Taxonomy" id="1776741"/>
    <lineage>
        <taxon>Bacteria</taxon>
        <taxon>Pseudomonadati</taxon>
        <taxon>Pseudomonadota</taxon>
        <taxon>Gammaproteobacteria</taxon>
        <taxon>Moraxellales</taxon>
        <taxon>Moraxellaceae</taxon>
        <taxon>Acinetobacter</taxon>
    </lineage>
</organism>
<dbReference type="Gene3D" id="3.40.50.300">
    <property type="entry name" value="P-loop containing nucleotide triphosphate hydrolases"/>
    <property type="match status" value="1"/>
</dbReference>
<dbReference type="InterPro" id="IPR052705">
    <property type="entry name" value="Gliding_Motility_GTPase"/>
</dbReference>
<keyword evidence="3" id="KW-0378">Hydrolase</keyword>
<dbReference type="Proteomes" id="UP000233553">
    <property type="component" value="Unassembled WGS sequence"/>
</dbReference>
<evidence type="ECO:0000256" key="1">
    <source>
        <dbReference type="ARBA" id="ARBA00005290"/>
    </source>
</evidence>
<dbReference type="GO" id="GO:0005525">
    <property type="term" value="F:GTP binding"/>
    <property type="evidence" value="ECO:0007669"/>
    <property type="project" value="UniProtKB-KW"/>
</dbReference>
<evidence type="ECO:0000313" key="6">
    <source>
        <dbReference type="Proteomes" id="UP000233553"/>
    </source>
</evidence>
<accession>A0A2N0WAL2</accession>
<dbReference type="Pfam" id="PF03029">
    <property type="entry name" value="ATP_bind_1"/>
    <property type="match status" value="1"/>
</dbReference>
<keyword evidence="2" id="KW-0547">Nucleotide-binding</keyword>